<evidence type="ECO:0000313" key="3">
    <source>
        <dbReference type="EMBL" id="CCF85247.1"/>
    </source>
</evidence>
<gene>
    <name evidence="3" type="ORF">NITHO_4710002</name>
</gene>
<dbReference type="PANTHER" id="PTHR12526">
    <property type="entry name" value="GLYCOSYLTRANSFERASE"/>
    <property type="match status" value="1"/>
</dbReference>
<accession>I4EKN5</accession>
<evidence type="ECO:0000259" key="2">
    <source>
        <dbReference type="Pfam" id="PF13579"/>
    </source>
</evidence>
<dbReference type="InterPro" id="IPR028098">
    <property type="entry name" value="Glyco_trans_4-like_N"/>
</dbReference>
<comment type="caution">
    <text evidence="3">The sequence shown here is derived from an EMBL/GenBank/DDBJ whole genome shotgun (WGS) entry which is preliminary data.</text>
</comment>
<keyword evidence="4" id="KW-1185">Reference proteome</keyword>
<dbReference type="Proteomes" id="UP000004221">
    <property type="component" value="Unassembled WGS sequence"/>
</dbReference>
<dbReference type="OrthoDB" id="9790710at2"/>
<dbReference type="PANTHER" id="PTHR12526:SF622">
    <property type="entry name" value="GLYCOSYLTRANSFERASE (GROUP I)"/>
    <property type="match status" value="1"/>
</dbReference>
<dbReference type="SUPFAM" id="SSF53756">
    <property type="entry name" value="UDP-Glycosyltransferase/glycogen phosphorylase"/>
    <property type="match status" value="1"/>
</dbReference>
<dbReference type="Pfam" id="PF13692">
    <property type="entry name" value="Glyco_trans_1_4"/>
    <property type="match status" value="1"/>
</dbReference>
<dbReference type="Gene3D" id="3.40.50.2000">
    <property type="entry name" value="Glycogen Phosphorylase B"/>
    <property type="match status" value="2"/>
</dbReference>
<keyword evidence="3" id="KW-0808">Transferase</keyword>
<protein>
    <submittedName>
        <fullName evidence="3">Glycosyl transferase group 1</fullName>
    </submittedName>
</protein>
<dbReference type="Pfam" id="PF13579">
    <property type="entry name" value="Glyco_trans_4_4"/>
    <property type="match status" value="1"/>
</dbReference>
<organism evidence="3 4">
    <name type="scientific">Nitrolancea hollandica Lb</name>
    <dbReference type="NCBI Taxonomy" id="1129897"/>
    <lineage>
        <taxon>Bacteria</taxon>
        <taxon>Pseudomonadati</taxon>
        <taxon>Thermomicrobiota</taxon>
        <taxon>Thermomicrobia</taxon>
        <taxon>Sphaerobacterales</taxon>
        <taxon>Sphaerobacterineae</taxon>
        <taxon>Sphaerobacteraceae</taxon>
        <taxon>Nitrolancea</taxon>
    </lineage>
</organism>
<dbReference type="CDD" id="cd03794">
    <property type="entry name" value="GT4_WbuB-like"/>
    <property type="match status" value="1"/>
</dbReference>
<name>I4EKN5_9BACT</name>
<dbReference type="EMBL" id="CAGS01000414">
    <property type="protein sequence ID" value="CCF85247.1"/>
    <property type="molecule type" value="Genomic_DNA"/>
</dbReference>
<feature type="region of interest" description="Disordered" evidence="1">
    <location>
        <begin position="190"/>
        <end position="218"/>
    </location>
</feature>
<reference evidence="3 4" key="1">
    <citation type="journal article" date="2012" name="ISME J.">
        <title>Nitrification expanded: discovery, physiology and genomics of a nitrite-oxidizing bacterium from the phylum Chloroflexi.</title>
        <authorList>
            <person name="Sorokin D.Y."/>
            <person name="Lucker S."/>
            <person name="Vejmelkova D."/>
            <person name="Kostrikina N.A."/>
            <person name="Kleerebezem R."/>
            <person name="Rijpstra W.I."/>
            <person name="Damste J.S."/>
            <person name="Le Paslier D."/>
            <person name="Muyzer G."/>
            <person name="Wagner M."/>
            <person name="van Loosdrecht M.C."/>
            <person name="Daims H."/>
        </authorList>
    </citation>
    <scope>NUCLEOTIDE SEQUENCE [LARGE SCALE GENOMIC DNA]</scope>
    <source>
        <strain evidence="4">none</strain>
    </source>
</reference>
<evidence type="ECO:0000256" key="1">
    <source>
        <dbReference type="SAM" id="MobiDB-lite"/>
    </source>
</evidence>
<proteinExistence type="predicted"/>
<dbReference type="RefSeq" id="WP_008480019.1">
    <property type="nucleotide sequence ID" value="NZ_CAGS01000414.1"/>
</dbReference>
<dbReference type="GO" id="GO:0016757">
    <property type="term" value="F:glycosyltransferase activity"/>
    <property type="evidence" value="ECO:0007669"/>
    <property type="project" value="UniProtKB-ARBA"/>
</dbReference>
<dbReference type="AlphaFoldDB" id="I4EKN5"/>
<feature type="domain" description="Glycosyltransferase subfamily 4-like N-terminal" evidence="2">
    <location>
        <begin position="24"/>
        <end position="181"/>
    </location>
</feature>
<evidence type="ECO:0000313" key="4">
    <source>
        <dbReference type="Proteomes" id="UP000004221"/>
    </source>
</evidence>
<sequence>MRGQSKRLLYAGTYERDYPRNRLTIAALGRAGFDVRELHATVWERDRDKSGRFLRPGSLIRLGLRLGLAYVSTGLRLFRALQESDAVVIGYIGQADMLVLAPLAKLAGRPVVFNPLVTLTDTLVEDRQLARRGGLTAIAIAAVDRIALRLADAILVDTPENGDYLVRRFGIPTSRIHQVDVGADDDVFKCGPRSAAPTPSPSPNSRGEEQNVRARSPLPKLGEGLGVGAAKLRVLFYGKFTPLHGIDTILRAAKLLEDREDIRFEIIGSGQLSAEMHDLAGKLGLRNVDFIPWVPFERLPERISASDIFLGIFGDTTKAARVIPNKVFQGMAMGAAIVTRDSPAIRRVLDDGDSALLIPPADPVALAGAVLRLRDPALRANLGRGARLAFERTGSLDALAERLSAVIETMVPAQRSGMFAGSKR</sequence>